<feature type="non-terminal residue" evidence="1">
    <location>
        <position position="1"/>
    </location>
</feature>
<gene>
    <name evidence="1" type="ORF">LITE_LOCUS48905</name>
</gene>
<keyword evidence="2" id="KW-1185">Reference proteome</keyword>
<organism evidence="1 2">
    <name type="scientific">Linum tenue</name>
    <dbReference type="NCBI Taxonomy" id="586396"/>
    <lineage>
        <taxon>Eukaryota</taxon>
        <taxon>Viridiplantae</taxon>
        <taxon>Streptophyta</taxon>
        <taxon>Embryophyta</taxon>
        <taxon>Tracheophyta</taxon>
        <taxon>Spermatophyta</taxon>
        <taxon>Magnoliopsida</taxon>
        <taxon>eudicotyledons</taxon>
        <taxon>Gunneridae</taxon>
        <taxon>Pentapetalae</taxon>
        <taxon>rosids</taxon>
        <taxon>fabids</taxon>
        <taxon>Malpighiales</taxon>
        <taxon>Linaceae</taxon>
        <taxon>Linum</taxon>
    </lineage>
</organism>
<dbReference type="EMBL" id="CAMGYJ010000011">
    <property type="protein sequence ID" value="CAI0558745.1"/>
    <property type="molecule type" value="Genomic_DNA"/>
</dbReference>
<name>A0AAV0RM91_9ROSI</name>
<dbReference type="AlphaFoldDB" id="A0AAV0RM91"/>
<proteinExistence type="predicted"/>
<evidence type="ECO:0000313" key="2">
    <source>
        <dbReference type="Proteomes" id="UP001154282"/>
    </source>
</evidence>
<reference evidence="1" key="1">
    <citation type="submission" date="2022-08" db="EMBL/GenBank/DDBJ databases">
        <authorList>
            <person name="Gutierrez-Valencia J."/>
        </authorList>
    </citation>
    <scope>NUCLEOTIDE SEQUENCE</scope>
</reference>
<protein>
    <submittedName>
        <fullName evidence="1">Uncharacterized protein</fullName>
    </submittedName>
</protein>
<evidence type="ECO:0000313" key="1">
    <source>
        <dbReference type="EMBL" id="CAI0558745.1"/>
    </source>
</evidence>
<accession>A0AAV0RM91</accession>
<sequence>PLNFHDKLQSEDLWLGYRSTLDRTCGGGKVIHDGGKQDLLTLEFEILQTVEIDWMTPHMLELRREAQVIMGSDPGHELLNG</sequence>
<dbReference type="Proteomes" id="UP001154282">
    <property type="component" value="Unassembled WGS sequence"/>
</dbReference>
<comment type="caution">
    <text evidence="1">The sequence shown here is derived from an EMBL/GenBank/DDBJ whole genome shotgun (WGS) entry which is preliminary data.</text>
</comment>